<dbReference type="Proteomes" id="UP000828390">
    <property type="component" value="Unassembled WGS sequence"/>
</dbReference>
<reference evidence="1" key="2">
    <citation type="submission" date="2020-11" db="EMBL/GenBank/DDBJ databases">
        <authorList>
            <person name="McCartney M.A."/>
            <person name="Auch B."/>
            <person name="Kono T."/>
            <person name="Mallez S."/>
            <person name="Becker A."/>
            <person name="Gohl D.M."/>
            <person name="Silverstein K.A.T."/>
            <person name="Koren S."/>
            <person name="Bechman K.B."/>
            <person name="Herman A."/>
            <person name="Abrahante J.E."/>
            <person name="Garbe J."/>
        </authorList>
    </citation>
    <scope>NUCLEOTIDE SEQUENCE</scope>
    <source>
        <strain evidence="1">Duluth1</strain>
        <tissue evidence="1">Whole animal</tissue>
    </source>
</reference>
<protein>
    <submittedName>
        <fullName evidence="1">Uncharacterized protein</fullName>
    </submittedName>
</protein>
<comment type="caution">
    <text evidence="1">The sequence shown here is derived from an EMBL/GenBank/DDBJ whole genome shotgun (WGS) entry which is preliminary data.</text>
</comment>
<gene>
    <name evidence="1" type="ORF">DPMN_033837</name>
</gene>
<dbReference type="AlphaFoldDB" id="A0A9D4M6F0"/>
<evidence type="ECO:0000313" key="1">
    <source>
        <dbReference type="EMBL" id="KAH3870649.1"/>
    </source>
</evidence>
<proteinExistence type="predicted"/>
<organism evidence="1 2">
    <name type="scientific">Dreissena polymorpha</name>
    <name type="common">Zebra mussel</name>
    <name type="synonym">Mytilus polymorpha</name>
    <dbReference type="NCBI Taxonomy" id="45954"/>
    <lineage>
        <taxon>Eukaryota</taxon>
        <taxon>Metazoa</taxon>
        <taxon>Spiralia</taxon>
        <taxon>Lophotrochozoa</taxon>
        <taxon>Mollusca</taxon>
        <taxon>Bivalvia</taxon>
        <taxon>Autobranchia</taxon>
        <taxon>Heteroconchia</taxon>
        <taxon>Euheterodonta</taxon>
        <taxon>Imparidentia</taxon>
        <taxon>Neoheterodontei</taxon>
        <taxon>Myida</taxon>
        <taxon>Dreissenoidea</taxon>
        <taxon>Dreissenidae</taxon>
        <taxon>Dreissena</taxon>
    </lineage>
</organism>
<keyword evidence="2" id="KW-1185">Reference proteome</keyword>
<dbReference type="EMBL" id="JAIWYP010000002">
    <property type="protein sequence ID" value="KAH3870649.1"/>
    <property type="molecule type" value="Genomic_DNA"/>
</dbReference>
<accession>A0A9D4M6F0</accession>
<name>A0A9D4M6F0_DREPO</name>
<reference evidence="1" key="1">
    <citation type="journal article" date="2019" name="bioRxiv">
        <title>The Genome of the Zebra Mussel, Dreissena polymorpha: A Resource for Invasive Species Research.</title>
        <authorList>
            <person name="McCartney M.A."/>
            <person name="Auch B."/>
            <person name="Kono T."/>
            <person name="Mallez S."/>
            <person name="Zhang Y."/>
            <person name="Obille A."/>
            <person name="Becker A."/>
            <person name="Abrahante J.E."/>
            <person name="Garbe J."/>
            <person name="Badalamenti J.P."/>
            <person name="Herman A."/>
            <person name="Mangelson H."/>
            <person name="Liachko I."/>
            <person name="Sullivan S."/>
            <person name="Sone E.D."/>
            <person name="Koren S."/>
            <person name="Silverstein K.A.T."/>
            <person name="Beckman K.B."/>
            <person name="Gohl D.M."/>
        </authorList>
    </citation>
    <scope>NUCLEOTIDE SEQUENCE</scope>
    <source>
        <strain evidence="1">Duluth1</strain>
        <tissue evidence="1">Whole animal</tissue>
    </source>
</reference>
<evidence type="ECO:0000313" key="2">
    <source>
        <dbReference type="Proteomes" id="UP000828390"/>
    </source>
</evidence>
<sequence length="154" mass="17183">MYKAKTPGSCLLSVDRLASHFCSVATSDLEKIRAFYFWVCNNIRTNVKKFPKFNADSVAKHICDILEPKDYEISAKSTISFKIRSLKSKNVMVGVPGEESYGSRMDKLGDLKADGECVFFGTIKMPGPGKTVYISGSAAPPNVFWSRLYEYVTK</sequence>